<keyword evidence="1" id="KW-0812">Transmembrane</keyword>
<feature type="transmembrane region" description="Helical" evidence="1">
    <location>
        <begin position="112"/>
        <end position="137"/>
    </location>
</feature>
<name>A0A1J6WKU4_9BACI</name>
<dbReference type="EMBL" id="MINN01000128">
    <property type="protein sequence ID" value="OIU68599.1"/>
    <property type="molecule type" value="Genomic_DNA"/>
</dbReference>
<feature type="transmembrane region" description="Helical" evidence="1">
    <location>
        <begin position="78"/>
        <end position="100"/>
    </location>
</feature>
<comment type="caution">
    <text evidence="2">The sequence shown here is derived from an EMBL/GenBank/DDBJ whole genome shotgun (WGS) entry which is preliminary data.</text>
</comment>
<feature type="transmembrane region" description="Helical" evidence="1">
    <location>
        <begin position="53"/>
        <end position="72"/>
    </location>
</feature>
<keyword evidence="1" id="KW-0472">Membrane</keyword>
<evidence type="ECO:0000313" key="3">
    <source>
        <dbReference type="Proteomes" id="UP000182062"/>
    </source>
</evidence>
<organism evidence="2 3">
    <name type="scientific">Rossellomorea aquimaris</name>
    <dbReference type="NCBI Taxonomy" id="189382"/>
    <lineage>
        <taxon>Bacteria</taxon>
        <taxon>Bacillati</taxon>
        <taxon>Bacillota</taxon>
        <taxon>Bacilli</taxon>
        <taxon>Bacillales</taxon>
        <taxon>Bacillaceae</taxon>
        <taxon>Rossellomorea</taxon>
    </lineage>
</organism>
<accession>A0A1J6WKU4</accession>
<keyword evidence="3" id="KW-1185">Reference proteome</keyword>
<dbReference type="RefSeq" id="WP_071620027.1">
    <property type="nucleotide sequence ID" value="NZ_MINN01000128.1"/>
</dbReference>
<dbReference type="AlphaFoldDB" id="A0A1J6WKU4"/>
<protein>
    <recommendedName>
        <fullName evidence="4">DUF4181 domain-containing protein</fullName>
    </recommendedName>
</protein>
<evidence type="ECO:0000313" key="2">
    <source>
        <dbReference type="EMBL" id="OIU68599.1"/>
    </source>
</evidence>
<dbReference type="Pfam" id="PF13789">
    <property type="entry name" value="DUF4181"/>
    <property type="match status" value="1"/>
</dbReference>
<reference evidence="2 3" key="1">
    <citation type="submission" date="2016-09" db="EMBL/GenBank/DDBJ databases">
        <title>Bacillus aquimaris SAMM genome sequence reveals colonization and biosurfactant production capacities.</title>
        <authorList>
            <person name="Waghmode S.R."/>
            <person name="Suryavanshi M.V."/>
        </authorList>
    </citation>
    <scope>NUCLEOTIDE SEQUENCE [LARGE SCALE GENOMIC DNA]</scope>
    <source>
        <strain evidence="2 3">SAMM</strain>
    </source>
</reference>
<sequence>MGLFFLKLILFIFIYILLLYAAHLGISRWLGVTKRKIFDYGIVNEKHKELDKVIRLITVAVLITGFILSLLTDFELNHWYIHPYTILVVSLISGELLKIYMEWKYIEDKREYTYTILETSLQAVLLILFFTLGVQYLSNSF</sequence>
<dbReference type="Proteomes" id="UP000182062">
    <property type="component" value="Unassembled WGS sequence"/>
</dbReference>
<dbReference type="InterPro" id="IPR025441">
    <property type="entry name" value="DUF4181"/>
</dbReference>
<feature type="transmembrane region" description="Helical" evidence="1">
    <location>
        <begin position="6"/>
        <end position="26"/>
    </location>
</feature>
<keyword evidence="1" id="KW-1133">Transmembrane helix</keyword>
<evidence type="ECO:0000256" key="1">
    <source>
        <dbReference type="SAM" id="Phobius"/>
    </source>
</evidence>
<gene>
    <name evidence="2" type="ORF">BHE18_16885</name>
</gene>
<evidence type="ECO:0008006" key="4">
    <source>
        <dbReference type="Google" id="ProtNLM"/>
    </source>
</evidence>
<proteinExistence type="predicted"/>